<dbReference type="Gene3D" id="3.40.50.300">
    <property type="entry name" value="P-loop containing nucleotide triphosphate hydrolases"/>
    <property type="match status" value="1"/>
</dbReference>
<evidence type="ECO:0000313" key="4">
    <source>
        <dbReference type="Proteomes" id="UP000029060"/>
    </source>
</evidence>
<dbReference type="PANTHER" id="PTHR34704:SF2">
    <property type="entry name" value="ATPASE"/>
    <property type="match status" value="1"/>
</dbReference>
<dbReference type="SUPFAM" id="SSF52540">
    <property type="entry name" value="P-loop containing nucleoside triphosphate hydrolases"/>
    <property type="match status" value="1"/>
</dbReference>
<reference evidence="3 4" key="1">
    <citation type="submission" date="2014-03" db="EMBL/GenBank/DDBJ databases">
        <title>Genomics of Bifidobacteria.</title>
        <authorList>
            <person name="Ventura M."/>
            <person name="Milani C."/>
            <person name="Lugli G.A."/>
        </authorList>
    </citation>
    <scope>NUCLEOTIDE SEQUENCE [LARGE SCALE GENOMIC DNA]</scope>
    <source>
        <strain evidence="3 4">LMG 11341</strain>
    </source>
</reference>
<feature type="domain" description="ATPase" evidence="1">
    <location>
        <begin position="3"/>
        <end position="191"/>
    </location>
</feature>
<dbReference type="EMBL" id="JGZC01000010">
    <property type="protein sequence ID" value="KFI69071.1"/>
    <property type="molecule type" value="Genomic_DNA"/>
</dbReference>
<dbReference type="InterPro" id="IPR027417">
    <property type="entry name" value="P-loop_NTPase"/>
</dbReference>
<dbReference type="InterPro" id="IPR004256">
    <property type="entry name" value="DUF234"/>
</dbReference>
<evidence type="ECO:0000259" key="2">
    <source>
        <dbReference type="Pfam" id="PF03008"/>
    </source>
</evidence>
<name>A0A087BDH1_9BIFI</name>
<keyword evidence="4" id="KW-1185">Reference proteome</keyword>
<evidence type="ECO:0000259" key="1">
    <source>
        <dbReference type="Pfam" id="PF01637"/>
    </source>
</evidence>
<comment type="caution">
    <text evidence="3">The sequence shown here is derived from an EMBL/GenBank/DDBJ whole genome shotgun (WGS) entry which is preliminary data.</text>
</comment>
<gene>
    <name evidence="3" type="ORF">BMERY_0568</name>
</gene>
<organism evidence="3 4">
    <name type="scientific">Bifidobacterium merycicum</name>
    <dbReference type="NCBI Taxonomy" id="78345"/>
    <lineage>
        <taxon>Bacteria</taxon>
        <taxon>Bacillati</taxon>
        <taxon>Actinomycetota</taxon>
        <taxon>Actinomycetes</taxon>
        <taxon>Bifidobacteriales</taxon>
        <taxon>Bifidobacteriaceae</taxon>
        <taxon>Bifidobacterium</taxon>
    </lineage>
</organism>
<feature type="domain" description="DUF234" evidence="2">
    <location>
        <begin position="300"/>
        <end position="400"/>
    </location>
</feature>
<dbReference type="GO" id="GO:0005524">
    <property type="term" value="F:ATP binding"/>
    <property type="evidence" value="ECO:0007669"/>
    <property type="project" value="InterPro"/>
</dbReference>
<dbReference type="Pfam" id="PF01637">
    <property type="entry name" value="ATPase_2"/>
    <property type="match status" value="1"/>
</dbReference>
<dbReference type="eggNOG" id="COG1672">
    <property type="taxonomic scope" value="Bacteria"/>
</dbReference>
<protein>
    <submittedName>
        <fullName evidence="3">ATPase</fullName>
    </submittedName>
</protein>
<proteinExistence type="predicted"/>
<sequence length="457" mass="51831">MWKRGSFQMMVMLGRRRVGKTTLIDEFADGKRTLYFTARQQTSTNNLRDFCRTMYSFFGLPDSMPMLASWQEALDFLADRAAQEPGRFLFVFDEFPYAAMSERSLPSSLQIIIDHKLKNLDLMMILCGSNEEFMESKILGYKSPLYGRRTGQMRLAPFDAFDARDMLGQISAEDAVRYYATFGGTPYYLAQIRPELGYERNVIDLMFNTSGLLYEEPAMLMRQELRDPATYNSVMDAVGQGETKQNAIADKAGIAPSAIGKYLTVLTDLGLVERQVPFGADPARSRKGLWKIRDPFFAFWYRFVSPNLTSIESGDGELVAKATVFGPALDTYVGQRFEDVCLQWLHRANSDSELPFLATRFGHWWGADPVAKAQADIDVIAADQQSGHILLGERKWRNDVNVAETIATLRGRAKLIPGYTEHRFALFLKTDELARTARERGESDLMVRSVNDLFRGK</sequence>
<dbReference type="STRING" id="78345.BMERY_0568"/>
<evidence type="ECO:0000313" key="3">
    <source>
        <dbReference type="EMBL" id="KFI69071.1"/>
    </source>
</evidence>
<dbReference type="PANTHER" id="PTHR34704">
    <property type="entry name" value="ATPASE"/>
    <property type="match status" value="1"/>
</dbReference>
<dbReference type="SUPFAM" id="SSF46785">
    <property type="entry name" value="Winged helix' DNA-binding domain"/>
    <property type="match status" value="1"/>
</dbReference>
<dbReference type="Proteomes" id="UP000029060">
    <property type="component" value="Unassembled WGS sequence"/>
</dbReference>
<accession>A0A087BDH1</accession>
<dbReference type="InterPro" id="IPR036390">
    <property type="entry name" value="WH_DNA-bd_sf"/>
</dbReference>
<dbReference type="AlphaFoldDB" id="A0A087BDH1"/>
<dbReference type="InterPro" id="IPR011579">
    <property type="entry name" value="ATPase_dom"/>
</dbReference>
<dbReference type="Pfam" id="PF03008">
    <property type="entry name" value="DUF234"/>
    <property type="match status" value="1"/>
</dbReference>